<evidence type="ECO:0000256" key="5">
    <source>
        <dbReference type="ARBA" id="ARBA00022527"/>
    </source>
</evidence>
<dbReference type="PROSITE" id="PS00108">
    <property type="entry name" value="PROTEIN_KINASE_ST"/>
    <property type="match status" value="1"/>
</dbReference>
<comment type="similarity">
    <text evidence="3">In the C-terminal section; belongs to the protein kinase superfamily. Ser/Thr protein kinase family.</text>
</comment>
<dbReference type="PROSITE" id="PS00107">
    <property type="entry name" value="PROTEIN_KINASE_ATP"/>
    <property type="match status" value="1"/>
</dbReference>
<evidence type="ECO:0000256" key="12">
    <source>
        <dbReference type="ARBA" id="ARBA00022840"/>
    </source>
</evidence>
<dbReference type="EnsemblPlants" id="LPERR12G10390.1">
    <property type="protein sequence ID" value="LPERR12G10390.1"/>
    <property type="gene ID" value="LPERR12G10390"/>
</dbReference>
<dbReference type="SUPFAM" id="SSF56112">
    <property type="entry name" value="Protein kinase-like (PK-like)"/>
    <property type="match status" value="1"/>
</dbReference>
<comment type="catalytic activity">
    <reaction evidence="15">
        <text>L-threonyl-[protein] + ATP = O-phospho-L-threonyl-[protein] + ADP + H(+)</text>
        <dbReference type="Rhea" id="RHEA:46608"/>
        <dbReference type="Rhea" id="RHEA-COMP:11060"/>
        <dbReference type="Rhea" id="RHEA-COMP:11605"/>
        <dbReference type="ChEBI" id="CHEBI:15378"/>
        <dbReference type="ChEBI" id="CHEBI:30013"/>
        <dbReference type="ChEBI" id="CHEBI:30616"/>
        <dbReference type="ChEBI" id="CHEBI:61977"/>
        <dbReference type="ChEBI" id="CHEBI:456216"/>
        <dbReference type="EC" id="2.7.11.1"/>
    </reaction>
</comment>
<keyword evidence="5" id="KW-0723">Serine/threonine-protein kinase</keyword>
<dbReference type="InterPro" id="IPR013320">
    <property type="entry name" value="ConA-like_dom_sf"/>
</dbReference>
<evidence type="ECO:0000256" key="16">
    <source>
        <dbReference type="ARBA" id="ARBA00048679"/>
    </source>
</evidence>
<dbReference type="GO" id="GO:0016020">
    <property type="term" value="C:membrane"/>
    <property type="evidence" value="ECO:0007669"/>
    <property type="project" value="UniProtKB-SubCell"/>
</dbReference>
<keyword evidence="21" id="KW-1185">Reference proteome</keyword>
<dbReference type="InterPro" id="IPR008271">
    <property type="entry name" value="Ser/Thr_kinase_AS"/>
</dbReference>
<dbReference type="PANTHER" id="PTHR27007">
    <property type="match status" value="1"/>
</dbReference>
<dbReference type="InterPro" id="IPR050528">
    <property type="entry name" value="L-type_Lectin-RKs"/>
</dbReference>
<sequence length="665" mass="73789">MLVLFPCLYLFLLFLYQHHYLLLHAQASEIIASSDELIYNGFSEADLKLDGGARLLQNNLILDNGPHSTSSRALCNNPLSFRKLVGDSMVPSSFSTTFVFAIPDILPKHHKYKGYGLVFMLSTTSKPPGNLPGKYLGLAMDGGDSNSDQFFAVELDTMLDPEFSDIDGNHVGIDVNSLISLNSSTAGFYDTNGAFQTLPLHNSKLIQVWVDYKSKDHRLSITLAPYPSPKPKRPLLLNTVNLSSVLSSSMYAGFSAASRGSNILGWSLKVDGEAQPLDNDYHLLPAYYSSTMINIRLLSAPVVAQAILILILAILICCRLRKMGEQDELKINCGLPPYTYKQLFTATEGFDSRMLLGRGGFGKVYRGLLPRGPPMNVAIKRVSPESKQGMKEFMAEIAILGSLRHRNLVQLLGYCRHKDELLLVYDYMPNGSLDRHLYDKKNPTLSWAQRFCIIKGVANGLFYLHEDWERVIIHRDIKASNILLDNEMNGRLSDFGLARLHDHGADAHVTRVAGTIGYIAPELARLRKASKATDVFAFGVFMMEVVCGRKPNGVVNGQGEPVLLTDWVLSKWQGDSIMESVDQELEDCIQEEAELLLKLALLCSHSSPKVRPCMRLVMLYLERGATLPEFLPSFLNIDPSISEDNDQFEPCLSVATSVTSLSGGR</sequence>
<evidence type="ECO:0000256" key="3">
    <source>
        <dbReference type="ARBA" id="ARBA00010217"/>
    </source>
</evidence>
<evidence type="ECO:0000256" key="7">
    <source>
        <dbReference type="ARBA" id="ARBA00022692"/>
    </source>
</evidence>
<feature type="signal peptide" evidence="18">
    <location>
        <begin position="1"/>
        <end position="27"/>
    </location>
</feature>
<dbReference type="GO" id="GO:0004674">
    <property type="term" value="F:protein serine/threonine kinase activity"/>
    <property type="evidence" value="ECO:0007669"/>
    <property type="project" value="UniProtKB-KW"/>
</dbReference>
<dbReference type="Pfam" id="PF00139">
    <property type="entry name" value="Lectin_legB"/>
    <property type="match status" value="1"/>
</dbReference>
<dbReference type="AlphaFoldDB" id="A0A0D9XZG4"/>
<keyword evidence="6" id="KW-0808">Transferase</keyword>
<evidence type="ECO:0000313" key="21">
    <source>
        <dbReference type="Proteomes" id="UP000032180"/>
    </source>
</evidence>
<dbReference type="SUPFAM" id="SSF49899">
    <property type="entry name" value="Concanavalin A-like lectins/glucanases"/>
    <property type="match status" value="1"/>
</dbReference>
<evidence type="ECO:0000256" key="8">
    <source>
        <dbReference type="ARBA" id="ARBA00022729"/>
    </source>
</evidence>
<dbReference type="CDD" id="cd06899">
    <property type="entry name" value="lectin_legume_LecRK_Arcelin_ConA"/>
    <property type="match status" value="1"/>
</dbReference>
<dbReference type="Gramene" id="LPERR12G10390.1">
    <property type="protein sequence ID" value="LPERR12G10390.1"/>
    <property type="gene ID" value="LPERR12G10390"/>
</dbReference>
<keyword evidence="10 17" id="KW-0547">Nucleotide-binding</keyword>
<dbReference type="EC" id="2.7.11.1" evidence="4"/>
<evidence type="ECO:0000256" key="11">
    <source>
        <dbReference type="ARBA" id="ARBA00022777"/>
    </source>
</evidence>
<dbReference type="Pfam" id="PF07714">
    <property type="entry name" value="PK_Tyr_Ser-Thr"/>
    <property type="match status" value="1"/>
</dbReference>
<evidence type="ECO:0000256" key="14">
    <source>
        <dbReference type="ARBA" id="ARBA00023136"/>
    </source>
</evidence>
<feature type="binding site" evidence="17">
    <location>
        <position position="380"/>
    </location>
    <ligand>
        <name>ATP</name>
        <dbReference type="ChEBI" id="CHEBI:30616"/>
    </ligand>
</feature>
<reference evidence="20 21" key="1">
    <citation type="submission" date="2012-08" db="EMBL/GenBank/DDBJ databases">
        <title>Oryza genome evolution.</title>
        <authorList>
            <person name="Wing R.A."/>
        </authorList>
    </citation>
    <scope>NUCLEOTIDE SEQUENCE</scope>
</reference>
<keyword evidence="8 18" id="KW-0732">Signal</keyword>
<dbReference type="HOGENOM" id="CLU_000288_62_3_1"/>
<evidence type="ECO:0000259" key="19">
    <source>
        <dbReference type="PROSITE" id="PS50011"/>
    </source>
</evidence>
<dbReference type="GO" id="GO:0005524">
    <property type="term" value="F:ATP binding"/>
    <property type="evidence" value="ECO:0007669"/>
    <property type="project" value="UniProtKB-UniRule"/>
</dbReference>
<keyword evidence="7" id="KW-0812">Transmembrane</keyword>
<dbReference type="Proteomes" id="UP000032180">
    <property type="component" value="Chromosome 12"/>
</dbReference>
<evidence type="ECO:0000256" key="2">
    <source>
        <dbReference type="ARBA" id="ARBA00008536"/>
    </source>
</evidence>
<dbReference type="InterPro" id="IPR011009">
    <property type="entry name" value="Kinase-like_dom_sf"/>
</dbReference>
<keyword evidence="13" id="KW-1133">Transmembrane helix</keyword>
<dbReference type="FunFam" id="3.30.200.20:FF:000039">
    <property type="entry name" value="receptor-like protein kinase FERONIA"/>
    <property type="match status" value="1"/>
</dbReference>
<dbReference type="InterPro" id="IPR000719">
    <property type="entry name" value="Prot_kinase_dom"/>
</dbReference>
<comment type="catalytic activity">
    <reaction evidence="16">
        <text>L-seryl-[protein] + ATP = O-phospho-L-seryl-[protein] + ADP + H(+)</text>
        <dbReference type="Rhea" id="RHEA:17989"/>
        <dbReference type="Rhea" id="RHEA-COMP:9863"/>
        <dbReference type="Rhea" id="RHEA-COMP:11604"/>
        <dbReference type="ChEBI" id="CHEBI:15378"/>
        <dbReference type="ChEBI" id="CHEBI:29999"/>
        <dbReference type="ChEBI" id="CHEBI:30616"/>
        <dbReference type="ChEBI" id="CHEBI:83421"/>
        <dbReference type="ChEBI" id="CHEBI:456216"/>
        <dbReference type="EC" id="2.7.11.1"/>
    </reaction>
</comment>
<dbReference type="InterPro" id="IPR001220">
    <property type="entry name" value="Legume_lectin_dom"/>
</dbReference>
<dbReference type="Gene3D" id="2.60.120.200">
    <property type="match status" value="1"/>
</dbReference>
<evidence type="ECO:0000256" key="9">
    <source>
        <dbReference type="ARBA" id="ARBA00022734"/>
    </source>
</evidence>
<dbReference type="InterPro" id="IPR001245">
    <property type="entry name" value="Ser-Thr/Tyr_kinase_cat_dom"/>
</dbReference>
<dbReference type="Gene3D" id="1.10.510.10">
    <property type="entry name" value="Transferase(Phosphotransferase) domain 1"/>
    <property type="match status" value="1"/>
</dbReference>
<evidence type="ECO:0000256" key="17">
    <source>
        <dbReference type="PROSITE-ProRule" id="PRU10141"/>
    </source>
</evidence>
<comment type="subcellular location">
    <subcellularLocation>
        <location evidence="1">Membrane</location>
        <topology evidence="1">Single-pass type I membrane protein</topology>
    </subcellularLocation>
</comment>
<dbReference type="InterPro" id="IPR017441">
    <property type="entry name" value="Protein_kinase_ATP_BS"/>
</dbReference>
<evidence type="ECO:0000256" key="10">
    <source>
        <dbReference type="ARBA" id="ARBA00022741"/>
    </source>
</evidence>
<dbReference type="CDD" id="cd14066">
    <property type="entry name" value="STKc_IRAK"/>
    <property type="match status" value="1"/>
</dbReference>
<protein>
    <recommendedName>
        <fullName evidence="4">non-specific serine/threonine protein kinase</fullName>
        <ecNumber evidence="4">2.7.11.1</ecNumber>
    </recommendedName>
</protein>
<evidence type="ECO:0000256" key="4">
    <source>
        <dbReference type="ARBA" id="ARBA00012513"/>
    </source>
</evidence>
<dbReference type="GO" id="GO:0030246">
    <property type="term" value="F:carbohydrate binding"/>
    <property type="evidence" value="ECO:0007669"/>
    <property type="project" value="UniProtKB-KW"/>
</dbReference>
<keyword evidence="12 17" id="KW-0067">ATP-binding</keyword>
<evidence type="ECO:0000256" key="18">
    <source>
        <dbReference type="SAM" id="SignalP"/>
    </source>
</evidence>
<evidence type="ECO:0000256" key="1">
    <source>
        <dbReference type="ARBA" id="ARBA00004479"/>
    </source>
</evidence>
<keyword evidence="14" id="KW-0472">Membrane</keyword>
<comment type="similarity">
    <text evidence="2">In the N-terminal section; belongs to the leguminous lectin family.</text>
</comment>
<feature type="domain" description="Protein kinase" evidence="19">
    <location>
        <begin position="350"/>
        <end position="631"/>
    </location>
</feature>
<evidence type="ECO:0000256" key="6">
    <source>
        <dbReference type="ARBA" id="ARBA00022679"/>
    </source>
</evidence>
<dbReference type="FunFam" id="1.10.510.10:FF:000108">
    <property type="entry name" value="L-type lectin-domain containing receptor kinase S.4"/>
    <property type="match status" value="1"/>
</dbReference>
<reference evidence="21" key="2">
    <citation type="submission" date="2013-12" db="EMBL/GenBank/DDBJ databases">
        <authorList>
            <person name="Yu Y."/>
            <person name="Lee S."/>
            <person name="de Baynast K."/>
            <person name="Wissotski M."/>
            <person name="Liu L."/>
            <person name="Talag J."/>
            <person name="Goicoechea J."/>
            <person name="Angelova A."/>
            <person name="Jetty R."/>
            <person name="Kudrna D."/>
            <person name="Golser W."/>
            <person name="Rivera L."/>
            <person name="Zhang J."/>
            <person name="Wing R."/>
        </authorList>
    </citation>
    <scope>NUCLEOTIDE SEQUENCE</scope>
</reference>
<name>A0A0D9XZG4_9ORYZ</name>
<keyword evidence="9" id="KW-0430">Lectin</keyword>
<dbReference type="SMART" id="SM00220">
    <property type="entry name" value="S_TKc"/>
    <property type="match status" value="1"/>
</dbReference>
<reference evidence="20" key="3">
    <citation type="submission" date="2015-04" db="UniProtKB">
        <authorList>
            <consortium name="EnsemblPlants"/>
        </authorList>
    </citation>
    <scope>IDENTIFICATION</scope>
</reference>
<organism evidence="20 21">
    <name type="scientific">Leersia perrieri</name>
    <dbReference type="NCBI Taxonomy" id="77586"/>
    <lineage>
        <taxon>Eukaryota</taxon>
        <taxon>Viridiplantae</taxon>
        <taxon>Streptophyta</taxon>
        <taxon>Embryophyta</taxon>
        <taxon>Tracheophyta</taxon>
        <taxon>Spermatophyta</taxon>
        <taxon>Magnoliopsida</taxon>
        <taxon>Liliopsida</taxon>
        <taxon>Poales</taxon>
        <taxon>Poaceae</taxon>
        <taxon>BOP clade</taxon>
        <taxon>Oryzoideae</taxon>
        <taxon>Oryzeae</taxon>
        <taxon>Oryzinae</taxon>
        <taxon>Leersia</taxon>
    </lineage>
</organism>
<evidence type="ECO:0000256" key="15">
    <source>
        <dbReference type="ARBA" id="ARBA00047899"/>
    </source>
</evidence>
<feature type="chain" id="PRO_5002350917" description="non-specific serine/threonine protein kinase" evidence="18">
    <location>
        <begin position="28"/>
        <end position="665"/>
    </location>
</feature>
<dbReference type="Gene3D" id="3.30.200.20">
    <property type="entry name" value="Phosphorylase Kinase, domain 1"/>
    <property type="match status" value="1"/>
</dbReference>
<evidence type="ECO:0000256" key="13">
    <source>
        <dbReference type="ARBA" id="ARBA00022989"/>
    </source>
</evidence>
<dbReference type="GO" id="GO:0051707">
    <property type="term" value="P:response to other organism"/>
    <property type="evidence" value="ECO:0007669"/>
    <property type="project" value="UniProtKB-ARBA"/>
</dbReference>
<accession>A0A0D9XZG4</accession>
<evidence type="ECO:0000313" key="20">
    <source>
        <dbReference type="EnsemblPlants" id="LPERR12G10390.1"/>
    </source>
</evidence>
<dbReference type="STRING" id="77586.A0A0D9XZG4"/>
<proteinExistence type="inferred from homology"/>
<dbReference type="GO" id="GO:0006952">
    <property type="term" value="P:defense response"/>
    <property type="evidence" value="ECO:0007669"/>
    <property type="project" value="UniProtKB-ARBA"/>
</dbReference>
<keyword evidence="11" id="KW-0418">Kinase</keyword>
<dbReference type="eggNOG" id="ENOG502QSJ4">
    <property type="taxonomic scope" value="Eukaryota"/>
</dbReference>
<dbReference type="PROSITE" id="PS50011">
    <property type="entry name" value="PROTEIN_KINASE_DOM"/>
    <property type="match status" value="1"/>
</dbReference>